<dbReference type="AlphaFoldDB" id="A0A0D3HHS0"/>
<dbReference type="Pfam" id="PF12937">
    <property type="entry name" value="F-box-like"/>
    <property type="match status" value="1"/>
</dbReference>
<proteinExistence type="predicted"/>
<dbReference type="STRING" id="65489.A0A0D3HHS0"/>
<dbReference type="Proteomes" id="UP000026960">
    <property type="component" value="Chromosome 11"/>
</dbReference>
<dbReference type="InterPro" id="IPR017451">
    <property type="entry name" value="F-box-assoc_interact_dom"/>
</dbReference>
<dbReference type="NCBIfam" id="TIGR00756">
    <property type="entry name" value="PPR"/>
    <property type="match status" value="2"/>
</dbReference>
<evidence type="ECO:0000256" key="1">
    <source>
        <dbReference type="ARBA" id="ARBA00022737"/>
    </source>
</evidence>
<evidence type="ECO:0000313" key="5">
    <source>
        <dbReference type="EnsemblPlants" id="OBART11G01870.2"/>
    </source>
</evidence>
<dbReference type="PANTHER" id="PTHR47926">
    <property type="entry name" value="PENTATRICOPEPTIDE REPEAT-CONTAINING PROTEIN"/>
    <property type="match status" value="1"/>
</dbReference>
<dbReference type="Pfam" id="PF20431">
    <property type="entry name" value="E_motif"/>
    <property type="match status" value="1"/>
</dbReference>
<dbReference type="GO" id="GO:0009451">
    <property type="term" value="P:RNA modification"/>
    <property type="evidence" value="ECO:0007669"/>
    <property type="project" value="InterPro"/>
</dbReference>
<dbReference type="Gene3D" id="1.25.40.10">
    <property type="entry name" value="Tetratricopeptide repeat domain"/>
    <property type="match status" value="3"/>
</dbReference>
<dbReference type="PANTHER" id="PTHR47926:SF450">
    <property type="entry name" value="DYW DOMAIN-CONTAINING PROTEIN"/>
    <property type="match status" value="1"/>
</dbReference>
<keyword evidence="2" id="KW-0809">Transit peptide</keyword>
<keyword evidence="6" id="KW-1185">Reference proteome</keyword>
<dbReference type="GO" id="GO:0008270">
    <property type="term" value="F:zinc ion binding"/>
    <property type="evidence" value="ECO:0007669"/>
    <property type="project" value="InterPro"/>
</dbReference>
<organism evidence="5">
    <name type="scientific">Oryza barthii</name>
    <dbReference type="NCBI Taxonomy" id="65489"/>
    <lineage>
        <taxon>Eukaryota</taxon>
        <taxon>Viridiplantae</taxon>
        <taxon>Streptophyta</taxon>
        <taxon>Embryophyta</taxon>
        <taxon>Tracheophyta</taxon>
        <taxon>Spermatophyta</taxon>
        <taxon>Magnoliopsida</taxon>
        <taxon>Liliopsida</taxon>
        <taxon>Poales</taxon>
        <taxon>Poaceae</taxon>
        <taxon>BOP clade</taxon>
        <taxon>Oryzoideae</taxon>
        <taxon>Oryzeae</taxon>
        <taxon>Oryzinae</taxon>
        <taxon>Oryza</taxon>
    </lineage>
</organism>
<dbReference type="Pfam" id="PF13041">
    <property type="entry name" value="PPR_2"/>
    <property type="match status" value="1"/>
</dbReference>
<accession>A0A0D3HHS0</accession>
<dbReference type="Pfam" id="PF14432">
    <property type="entry name" value="DYW_deaminase"/>
    <property type="match status" value="1"/>
</dbReference>
<dbReference type="InterPro" id="IPR032867">
    <property type="entry name" value="DYW_dom"/>
</dbReference>
<dbReference type="HOGENOM" id="CLU_002706_12_0_1"/>
<dbReference type="GO" id="GO:0003723">
    <property type="term" value="F:RNA binding"/>
    <property type="evidence" value="ECO:0007669"/>
    <property type="project" value="InterPro"/>
</dbReference>
<feature type="domain" description="F-box" evidence="4">
    <location>
        <begin position="15"/>
        <end position="61"/>
    </location>
</feature>
<dbReference type="FunFam" id="1.25.40.10:FF:001630">
    <property type="entry name" value="Pentatricopeptide repeat-containing protein At5g43790"/>
    <property type="match status" value="1"/>
</dbReference>
<evidence type="ECO:0000313" key="6">
    <source>
        <dbReference type="Proteomes" id="UP000026960"/>
    </source>
</evidence>
<dbReference type="NCBIfam" id="TIGR01640">
    <property type="entry name" value="F_box_assoc_1"/>
    <property type="match status" value="1"/>
</dbReference>
<evidence type="ECO:0000256" key="2">
    <source>
        <dbReference type="ARBA" id="ARBA00022946"/>
    </source>
</evidence>
<dbReference type="InterPro" id="IPR046960">
    <property type="entry name" value="PPR_At4g14850-like_plant"/>
</dbReference>
<dbReference type="Pfam" id="PF01535">
    <property type="entry name" value="PPR"/>
    <property type="match status" value="1"/>
</dbReference>
<evidence type="ECO:0000256" key="3">
    <source>
        <dbReference type="PROSITE-ProRule" id="PRU00708"/>
    </source>
</evidence>
<sequence length="995" mass="111570">MAETVRLPEQQRRRPLTIANLPEEILSEILLLLPPKSILQCRAVCKAWRDVTSDRAFLLTHHRRQPPQRLLTFIRDVGSRHDDLDILDYRVEAVDFRTHQFQSLARFTGQDYDCSLEDSPFTVHASCDGLLLMSYNNYLHLCNPTTRQWLWVSPPALQHDKVVGLYAHGHPSEYRVLYYREFGLGRTFYITTVGSRKARRIWPHSSSESLRKWLTKGTEDTEFNKPFLFHGNLHWLPQSGRQNKIVVFDTLDEAFRWLHVPFKMHNVSSLLEIEGSLAMSNSHIGSSKVDLWLLQDYKHMVWVHKYRIELPVIEIRRLVEDDVWYLHIVSQEGDVLVDGSYWQFHYDMKGNLLEKFQCSGRMLNITPHILQESLVPHEVFQILDNETLARRAADPLPALRRRDALPLPARLFAQLHALVLTAGLARHSPNFSLLLRLASPLLPVSHRLRLLLSSPLPPTTFLANSLLLASSSSRCLPSALSLYALLFLSSSPPLLRPNAFTYPPLFRAAPPALALALATHSVKFLGAHAASCDRVLGAALLGVFARCGRIASCRRVFDRIAHPDLPAWNALLSAYARLRARDVACATSAADAILELFVRMLSLAIKPNEITLVAVIGACGELGAVSHGVWAHTYAVKRRLAVNCIVATALVEMYAGCGRLDLAEQVFAAASDRDTRCYNAMLHGLVVHGHGRAALSLFDRMHGEGVPVDGVTVLSVMCACAHAGLVDEGLDYFDRMEIEFGIEPSIEHCGCMVDMLSRAGRLNDAEKLIHGMPIVPNAAIYRSLIRACGIHGKLELGKKMIAELMRLEPDDSGNHVLISNFYATTNRWDDAKKARKEMKSMGIDKSPGSSFVDINGVLHEFLVGDKTHPASKEIYAMVEDIETRLSECGHRSSTSSALFDVEEDKADALSYHSERLAIAFALIASNPGAPIRIIKNLRVCADCHESAKLVSRVYGRDCHEGPYPVPSLQRRGVFLWRFLVNTRCVVLYIIQRNVL</sequence>
<name>A0A0D3HHS0_9ORYZ</name>
<reference evidence="5" key="1">
    <citation type="journal article" date="2009" name="Rice">
        <title>De Novo Next Generation Sequencing of Plant Genomes.</title>
        <authorList>
            <person name="Rounsley S."/>
            <person name="Marri P.R."/>
            <person name="Yu Y."/>
            <person name="He R."/>
            <person name="Sisneros N."/>
            <person name="Goicoechea J.L."/>
            <person name="Lee S.J."/>
            <person name="Angelova A."/>
            <person name="Kudrna D."/>
            <person name="Luo M."/>
            <person name="Affourtit J."/>
            <person name="Desany B."/>
            <person name="Knight J."/>
            <person name="Niazi F."/>
            <person name="Egholm M."/>
            <person name="Wing R.A."/>
        </authorList>
    </citation>
    <scope>NUCLEOTIDE SEQUENCE [LARGE SCALE GENOMIC DNA]</scope>
    <source>
        <strain evidence="5">cv. IRGC 105608</strain>
    </source>
</reference>
<feature type="repeat" description="PPR" evidence="3">
    <location>
        <begin position="674"/>
        <end position="708"/>
    </location>
</feature>
<dbReference type="EnsemblPlants" id="OBART11G01870.2">
    <property type="protein sequence ID" value="OBART11G01870.2"/>
    <property type="gene ID" value="OBART11G01870"/>
</dbReference>
<dbReference type="PROSITE" id="PS51375">
    <property type="entry name" value="PPR"/>
    <property type="match status" value="1"/>
</dbReference>
<dbReference type="FunFam" id="1.25.40.10:FF:000184">
    <property type="entry name" value="Pentatricopeptide repeat-containing protein, chloroplastic"/>
    <property type="match status" value="1"/>
</dbReference>
<dbReference type="Gramene" id="OBART11G01870.2">
    <property type="protein sequence ID" value="OBART11G01870.2"/>
    <property type="gene ID" value="OBART11G01870"/>
</dbReference>
<dbReference type="PaxDb" id="65489-OBART11G01870.2"/>
<dbReference type="Pfam" id="PF08268">
    <property type="entry name" value="FBA_3"/>
    <property type="match status" value="1"/>
</dbReference>
<dbReference type="SUPFAM" id="SSF81383">
    <property type="entry name" value="F-box domain"/>
    <property type="match status" value="1"/>
</dbReference>
<dbReference type="Gene3D" id="1.20.1280.50">
    <property type="match status" value="1"/>
</dbReference>
<dbReference type="Pfam" id="PF20430">
    <property type="entry name" value="Eplus_motif"/>
    <property type="match status" value="1"/>
</dbReference>
<dbReference type="InterPro" id="IPR013187">
    <property type="entry name" value="F-box-assoc_dom_typ3"/>
</dbReference>
<dbReference type="InterPro" id="IPR036047">
    <property type="entry name" value="F-box-like_dom_sf"/>
</dbReference>
<dbReference type="PROSITE" id="PS50181">
    <property type="entry name" value="FBOX"/>
    <property type="match status" value="1"/>
</dbReference>
<dbReference type="InterPro" id="IPR046849">
    <property type="entry name" value="E2_motif"/>
</dbReference>
<protein>
    <recommendedName>
        <fullName evidence="4">F-box domain-containing protein</fullName>
    </recommendedName>
</protein>
<dbReference type="InterPro" id="IPR002885">
    <property type="entry name" value="PPR_rpt"/>
</dbReference>
<dbReference type="InterPro" id="IPR046848">
    <property type="entry name" value="E_motif"/>
</dbReference>
<dbReference type="eggNOG" id="KOG4197">
    <property type="taxonomic scope" value="Eukaryota"/>
</dbReference>
<dbReference type="InterPro" id="IPR001810">
    <property type="entry name" value="F-box_dom"/>
</dbReference>
<keyword evidence="1" id="KW-0677">Repeat</keyword>
<dbReference type="SMART" id="SM00256">
    <property type="entry name" value="FBOX"/>
    <property type="match status" value="1"/>
</dbReference>
<dbReference type="InterPro" id="IPR011990">
    <property type="entry name" value="TPR-like_helical_dom_sf"/>
</dbReference>
<evidence type="ECO:0000259" key="4">
    <source>
        <dbReference type="PROSITE" id="PS50181"/>
    </source>
</evidence>
<reference evidence="5" key="2">
    <citation type="submission" date="2015-03" db="UniProtKB">
        <authorList>
            <consortium name="EnsemblPlants"/>
        </authorList>
    </citation>
    <scope>IDENTIFICATION</scope>
</reference>